<dbReference type="RefSeq" id="WP_311658533.1">
    <property type="nucleotide sequence ID" value="NZ_JAVRHY010000006.1"/>
</dbReference>
<dbReference type="Proteomes" id="UP001259982">
    <property type="component" value="Unassembled WGS sequence"/>
</dbReference>
<reference evidence="1 2" key="1">
    <citation type="submission" date="2023-09" db="EMBL/GenBank/DDBJ databases">
        <authorList>
            <person name="Rey-Velasco X."/>
        </authorList>
    </citation>
    <scope>NUCLEOTIDE SEQUENCE [LARGE SCALE GENOMIC DNA]</scope>
    <source>
        <strain evidence="1 2">P385</strain>
    </source>
</reference>
<evidence type="ECO:0008006" key="3">
    <source>
        <dbReference type="Google" id="ProtNLM"/>
    </source>
</evidence>
<keyword evidence="2" id="KW-1185">Reference proteome</keyword>
<proteinExistence type="predicted"/>
<sequence length="175" mass="18663">MPCYTGIGSRQTPAAVLDTMRRAATLLGHAVWTLRSGGAAGADGAFQAGATLIGGKQEIYLPWPGFNAVESPYTSPTEQALALAGGIHPAWSRCRRAVRLLHARNVHQVLGPDCTEPSLAMVCWTPGGRIAGGTATAIRLAHQRCVPVLNLGASEHQGMRGIQVADWVNRRLRRH</sequence>
<evidence type="ECO:0000313" key="2">
    <source>
        <dbReference type="Proteomes" id="UP001259982"/>
    </source>
</evidence>
<protein>
    <recommendedName>
        <fullName evidence="3">DNA recombination-mediator protein A</fullName>
    </recommendedName>
</protein>
<dbReference type="EMBL" id="JAVRHY010000006">
    <property type="protein sequence ID" value="MDT0618433.1"/>
    <property type="molecule type" value="Genomic_DNA"/>
</dbReference>
<organism evidence="1 2">
    <name type="scientific">Spectribacter acetivorans</name>
    <dbReference type="NCBI Taxonomy" id="3075603"/>
    <lineage>
        <taxon>Bacteria</taxon>
        <taxon>Pseudomonadati</taxon>
        <taxon>Pseudomonadota</taxon>
        <taxon>Gammaproteobacteria</taxon>
        <taxon>Salinisphaerales</taxon>
        <taxon>Salinisphaeraceae</taxon>
        <taxon>Spectribacter</taxon>
    </lineage>
</organism>
<name>A0ABU3BAZ5_9GAMM</name>
<evidence type="ECO:0000313" key="1">
    <source>
        <dbReference type="EMBL" id="MDT0618433.1"/>
    </source>
</evidence>
<gene>
    <name evidence="1" type="ORF">RM531_08085</name>
</gene>
<accession>A0ABU3BAZ5</accession>
<comment type="caution">
    <text evidence="1">The sequence shown here is derived from an EMBL/GenBank/DDBJ whole genome shotgun (WGS) entry which is preliminary data.</text>
</comment>